<organism evidence="3 4">
    <name type="scientific">Ditylenchus destructor</name>
    <dbReference type="NCBI Taxonomy" id="166010"/>
    <lineage>
        <taxon>Eukaryota</taxon>
        <taxon>Metazoa</taxon>
        <taxon>Ecdysozoa</taxon>
        <taxon>Nematoda</taxon>
        <taxon>Chromadorea</taxon>
        <taxon>Rhabditida</taxon>
        <taxon>Tylenchina</taxon>
        <taxon>Tylenchomorpha</taxon>
        <taxon>Sphaerularioidea</taxon>
        <taxon>Anguinidae</taxon>
        <taxon>Anguininae</taxon>
        <taxon>Ditylenchus</taxon>
    </lineage>
</organism>
<dbReference type="AlphaFoldDB" id="A0AAD4MM09"/>
<feature type="coiled-coil region" evidence="1">
    <location>
        <begin position="211"/>
        <end position="262"/>
    </location>
</feature>
<dbReference type="EMBL" id="JAKKPZ010000243">
    <property type="protein sequence ID" value="KAI1697923.1"/>
    <property type="molecule type" value="Genomic_DNA"/>
</dbReference>
<accession>A0AAD4MM09</accession>
<name>A0AAD4MM09_9BILA</name>
<comment type="caution">
    <text evidence="3">The sequence shown here is derived from an EMBL/GenBank/DDBJ whole genome shotgun (WGS) entry which is preliminary data.</text>
</comment>
<reference evidence="3" key="1">
    <citation type="submission" date="2022-01" db="EMBL/GenBank/DDBJ databases">
        <title>Genome Sequence Resource for Two Populations of Ditylenchus destructor, the Migratory Endoparasitic Phytonematode.</title>
        <authorList>
            <person name="Zhang H."/>
            <person name="Lin R."/>
            <person name="Xie B."/>
        </authorList>
    </citation>
    <scope>NUCLEOTIDE SEQUENCE</scope>
    <source>
        <strain evidence="3">BazhouSP</strain>
    </source>
</reference>
<protein>
    <submittedName>
        <fullName evidence="3">Uncharacterized protein</fullName>
    </submittedName>
</protein>
<evidence type="ECO:0000313" key="3">
    <source>
        <dbReference type="EMBL" id="KAI1697923.1"/>
    </source>
</evidence>
<feature type="compositionally biased region" description="Polar residues" evidence="2">
    <location>
        <begin position="1"/>
        <end position="10"/>
    </location>
</feature>
<gene>
    <name evidence="3" type="ORF">DdX_18198</name>
</gene>
<keyword evidence="4" id="KW-1185">Reference proteome</keyword>
<evidence type="ECO:0000256" key="1">
    <source>
        <dbReference type="SAM" id="Coils"/>
    </source>
</evidence>
<proteinExistence type="predicted"/>
<feature type="coiled-coil region" evidence="1">
    <location>
        <begin position="61"/>
        <end position="102"/>
    </location>
</feature>
<evidence type="ECO:0000313" key="4">
    <source>
        <dbReference type="Proteomes" id="UP001201812"/>
    </source>
</evidence>
<feature type="coiled-coil region" evidence="1">
    <location>
        <begin position="147"/>
        <end position="174"/>
    </location>
</feature>
<dbReference type="SUPFAM" id="SSF57997">
    <property type="entry name" value="Tropomyosin"/>
    <property type="match status" value="1"/>
</dbReference>
<feature type="region of interest" description="Disordered" evidence="2">
    <location>
        <begin position="1"/>
        <end position="30"/>
    </location>
</feature>
<keyword evidence="1" id="KW-0175">Coiled coil</keyword>
<sequence>MASCSYVSTSEENKMMSSALDDSITEGRPSKKSFKCDGIELREAKLYSDLLRKLSKSQTELSACQKDKGELENAYKKLKMKLDNAEEKIQQLTRSAAIKRYKESDAKLDHTKERLKRNIAKVNYLHEKVKRSRKRREREQRKSKTFIDVLQTTISNLRKEVEELKVKLHISEQSIADRRLKERQSNEILKGNQKNIQKNIAQLRACFIAKEKTLKETAQKLIEATERLEKERARGKYLDIQLEQHTEELKVLQHQLDLSCRECELPLNKLHGSIAEEQK</sequence>
<dbReference type="Proteomes" id="UP001201812">
    <property type="component" value="Unassembled WGS sequence"/>
</dbReference>
<evidence type="ECO:0000256" key="2">
    <source>
        <dbReference type="SAM" id="MobiDB-lite"/>
    </source>
</evidence>